<organism evidence="1 2">
    <name type="scientific">Strigamia maritima</name>
    <name type="common">European centipede</name>
    <name type="synonym">Geophilus maritimus</name>
    <dbReference type="NCBI Taxonomy" id="126957"/>
    <lineage>
        <taxon>Eukaryota</taxon>
        <taxon>Metazoa</taxon>
        <taxon>Ecdysozoa</taxon>
        <taxon>Arthropoda</taxon>
        <taxon>Myriapoda</taxon>
        <taxon>Chilopoda</taxon>
        <taxon>Pleurostigmophora</taxon>
        <taxon>Geophilomorpha</taxon>
        <taxon>Linotaeniidae</taxon>
        <taxon>Strigamia</taxon>
    </lineage>
</organism>
<reference evidence="2" key="1">
    <citation type="submission" date="2011-05" db="EMBL/GenBank/DDBJ databases">
        <authorList>
            <person name="Richards S.R."/>
            <person name="Qu J."/>
            <person name="Jiang H."/>
            <person name="Jhangiani S.N."/>
            <person name="Agravi P."/>
            <person name="Goodspeed R."/>
            <person name="Gross S."/>
            <person name="Mandapat C."/>
            <person name="Jackson L."/>
            <person name="Mathew T."/>
            <person name="Pu L."/>
            <person name="Thornton R."/>
            <person name="Saada N."/>
            <person name="Wilczek-Boney K.B."/>
            <person name="Lee S."/>
            <person name="Kovar C."/>
            <person name="Wu Y."/>
            <person name="Scherer S.E."/>
            <person name="Worley K.C."/>
            <person name="Muzny D.M."/>
            <person name="Gibbs R."/>
        </authorList>
    </citation>
    <scope>NUCLEOTIDE SEQUENCE</scope>
    <source>
        <strain evidence="2">Brora</strain>
    </source>
</reference>
<accession>T1IP25</accession>
<dbReference type="HOGENOM" id="CLU_2743239_0_0_1"/>
<evidence type="ECO:0000313" key="1">
    <source>
        <dbReference type="EnsemblMetazoa" id="SMAR002767-PA"/>
    </source>
</evidence>
<evidence type="ECO:0000313" key="2">
    <source>
        <dbReference type="Proteomes" id="UP000014500"/>
    </source>
</evidence>
<protein>
    <submittedName>
        <fullName evidence="1">Uncharacterized protein</fullName>
    </submittedName>
</protein>
<dbReference type="EnsemblMetazoa" id="SMAR002767-RA">
    <property type="protein sequence ID" value="SMAR002767-PA"/>
    <property type="gene ID" value="SMAR002767"/>
</dbReference>
<dbReference type="EMBL" id="JH431242">
    <property type="status" value="NOT_ANNOTATED_CDS"/>
    <property type="molecule type" value="Genomic_DNA"/>
</dbReference>
<keyword evidence="2" id="KW-1185">Reference proteome</keyword>
<dbReference type="AlphaFoldDB" id="T1IP25"/>
<sequence length="71" mass="8234">MSPISFLEIRKIAKNRFFFAIYKNIEVCKAKIEILVTVFVVSVFFALEFRRKAHNLLSCAKSCQISKVNSF</sequence>
<name>T1IP25_STRMM</name>
<dbReference type="Proteomes" id="UP000014500">
    <property type="component" value="Unassembled WGS sequence"/>
</dbReference>
<proteinExistence type="predicted"/>
<reference evidence="1" key="2">
    <citation type="submission" date="2015-02" db="UniProtKB">
        <authorList>
            <consortium name="EnsemblMetazoa"/>
        </authorList>
    </citation>
    <scope>IDENTIFICATION</scope>
</reference>